<sequence>MPVIWVSLALLRQPSTGRNGFYLKYHKEHNMFDNTFTLSVLGSDRVLTRVNNDKFASTYRYRSGALNIDMLIRHTDRPSQGKPGVRTERHNVEITATQFTTVDNVTTTTTAKAYFVFEMDTGQSVDLVQDLLGQMSAVLMTDAISARLANWES</sequence>
<dbReference type="InterPro" id="IPR054457">
    <property type="entry name" value="PhiCb5_coat"/>
</dbReference>
<organism evidence="1">
    <name type="scientific">Grapevine-associated levi-like virus 1</name>
    <dbReference type="NCBI Taxonomy" id="2814354"/>
    <lineage>
        <taxon>Viruses</taxon>
        <taxon>Riboviria</taxon>
        <taxon>Orthornavirae</taxon>
        <taxon>Lenarviricota</taxon>
        <taxon>Leviviricetes</taxon>
        <taxon>Timlovirales</taxon>
        <taxon>Steitzviridae</taxon>
        <taxon>Wolvivirus</taxon>
        <taxon>Wolvivirus vitiscola</taxon>
    </lineage>
</organism>
<dbReference type="EMBL" id="MW648448">
    <property type="protein sequence ID" value="QXN75352.1"/>
    <property type="molecule type" value="Genomic_RNA"/>
</dbReference>
<evidence type="ECO:0008006" key="2">
    <source>
        <dbReference type="Google" id="ProtNLM"/>
    </source>
</evidence>
<dbReference type="Pfam" id="PF22387">
    <property type="entry name" value="PhiCb5_coat"/>
    <property type="match status" value="1"/>
</dbReference>
<protein>
    <recommendedName>
        <fullName evidence="2">Coat protein</fullName>
    </recommendedName>
</protein>
<evidence type="ECO:0000313" key="1">
    <source>
        <dbReference type="EMBL" id="QXN75352.1"/>
    </source>
</evidence>
<name>A0A8F5MKY1_9VIRU</name>
<accession>A0A8F5MKY1</accession>
<dbReference type="Gene3D" id="2.40.160.220">
    <property type="match status" value="1"/>
</dbReference>
<proteinExistence type="predicted"/>
<reference evidence="1" key="1">
    <citation type="submission" date="2021-02" db="EMBL/GenBank/DDBJ databases">
        <title>The hidden world within plants: metatranscriptomics unveil the complexity of wood microbiomes in grapevine.</title>
        <authorList>
            <person name="Nerva L."/>
            <person name="Garcia J.F."/>
            <person name="Favaretto F."/>
            <person name="Giudice G."/>
            <person name="Moffa L."/>
            <person name="Dario C."/>
            <person name="Riccardo V."/>
            <person name="Gambino G."/>
            <person name="Chitarra W."/>
        </authorList>
    </citation>
    <scope>NUCLEOTIDE SEQUENCE</scope>
</reference>